<dbReference type="CDD" id="cd03263">
    <property type="entry name" value="ABC_subfamily_A"/>
    <property type="match status" value="2"/>
</dbReference>
<evidence type="ECO:0000256" key="1">
    <source>
        <dbReference type="ARBA" id="ARBA00004141"/>
    </source>
</evidence>
<feature type="domain" description="ABC transporter" evidence="12">
    <location>
        <begin position="2535"/>
        <end position="2770"/>
    </location>
</feature>
<reference evidence="13 14" key="1">
    <citation type="journal article" date="2019" name="Sci. Rep.">
        <title>Orb-weaving spider Araneus ventricosus genome elucidates the spidroin gene catalogue.</title>
        <authorList>
            <person name="Kono N."/>
            <person name="Nakamura H."/>
            <person name="Ohtoshi R."/>
            <person name="Moran D.A.P."/>
            <person name="Shinohara A."/>
            <person name="Yoshida Y."/>
            <person name="Fujiwara M."/>
            <person name="Mori M."/>
            <person name="Tomita M."/>
            <person name="Arakawa K."/>
        </authorList>
    </citation>
    <scope>NUCLEOTIDE SEQUENCE [LARGE SCALE GENOMIC DNA]</scope>
</reference>
<dbReference type="Pfam" id="PF00005">
    <property type="entry name" value="ABC_tran"/>
    <property type="match status" value="2"/>
</dbReference>
<feature type="transmembrane region" description="Helical" evidence="11">
    <location>
        <begin position="3226"/>
        <end position="3256"/>
    </location>
</feature>
<feature type="transmembrane region" description="Helical" evidence="11">
    <location>
        <begin position="2272"/>
        <end position="2290"/>
    </location>
</feature>
<dbReference type="PANTHER" id="PTHR19229:SF36">
    <property type="entry name" value="ATP-BINDING CASSETTE SUB-FAMILY A MEMBER 2"/>
    <property type="match status" value="1"/>
</dbReference>
<dbReference type="PANTHER" id="PTHR19229">
    <property type="entry name" value="ATP-BINDING CASSETTE TRANSPORTER SUBFAMILY A ABCA"/>
    <property type="match status" value="1"/>
</dbReference>
<feature type="compositionally biased region" description="Low complexity" evidence="10">
    <location>
        <begin position="352"/>
        <end position="365"/>
    </location>
</feature>
<feature type="transmembrane region" description="Helical" evidence="11">
    <location>
        <begin position="3268"/>
        <end position="3287"/>
    </location>
</feature>
<keyword evidence="4 11" id="KW-0812">Transmembrane</keyword>
<dbReference type="FunFam" id="3.40.50.300:FF:000335">
    <property type="entry name" value="ATP binding cassette subfamily A member 5"/>
    <property type="match status" value="1"/>
</dbReference>
<organism evidence="13 14">
    <name type="scientific">Araneus ventricosus</name>
    <name type="common">Orbweaver spider</name>
    <name type="synonym">Epeira ventricosa</name>
    <dbReference type="NCBI Taxonomy" id="182803"/>
    <lineage>
        <taxon>Eukaryota</taxon>
        <taxon>Metazoa</taxon>
        <taxon>Ecdysozoa</taxon>
        <taxon>Arthropoda</taxon>
        <taxon>Chelicerata</taxon>
        <taxon>Arachnida</taxon>
        <taxon>Araneae</taxon>
        <taxon>Araneomorphae</taxon>
        <taxon>Entelegynae</taxon>
        <taxon>Araneoidea</taxon>
        <taxon>Araneidae</taxon>
        <taxon>Araneus</taxon>
    </lineage>
</organism>
<keyword evidence="14" id="KW-1185">Reference proteome</keyword>
<keyword evidence="9 11" id="KW-0472">Membrane</keyword>
<dbReference type="InterPro" id="IPR003593">
    <property type="entry name" value="AAA+_ATPase"/>
</dbReference>
<evidence type="ECO:0000256" key="8">
    <source>
        <dbReference type="ARBA" id="ARBA00022989"/>
    </source>
</evidence>
<protein>
    <submittedName>
        <fullName evidence="13">ATP-binding cassette sub-family A member 1</fullName>
    </submittedName>
</protein>
<dbReference type="InterPro" id="IPR017871">
    <property type="entry name" value="ABC_transporter-like_CS"/>
</dbReference>
<dbReference type="GO" id="GO:0005319">
    <property type="term" value="F:lipid transporter activity"/>
    <property type="evidence" value="ECO:0007669"/>
    <property type="project" value="TreeGrafter"/>
</dbReference>
<dbReference type="Pfam" id="PF12698">
    <property type="entry name" value="ABC2_membrane_3"/>
    <property type="match status" value="2"/>
</dbReference>
<feature type="transmembrane region" description="Helical" evidence="11">
    <location>
        <begin position="2381"/>
        <end position="2401"/>
    </location>
</feature>
<keyword evidence="6" id="KW-0547">Nucleotide-binding</keyword>
<evidence type="ECO:0000256" key="7">
    <source>
        <dbReference type="ARBA" id="ARBA00022840"/>
    </source>
</evidence>
<dbReference type="PROSITE" id="PS00211">
    <property type="entry name" value="ABC_TRANSPORTER_1"/>
    <property type="match status" value="1"/>
</dbReference>
<comment type="subcellular location">
    <subcellularLocation>
        <location evidence="1">Membrane</location>
        <topology evidence="1">Multi-pass membrane protein</topology>
    </subcellularLocation>
</comment>
<keyword evidence="5" id="KW-0677">Repeat</keyword>
<feature type="region of interest" description="Disordered" evidence="10">
    <location>
        <begin position="342"/>
        <end position="365"/>
    </location>
</feature>
<feature type="domain" description="ABC transporter" evidence="12">
    <location>
        <begin position="3437"/>
        <end position="3669"/>
    </location>
</feature>
<gene>
    <name evidence="13" type="primary">ABCA1_2</name>
    <name evidence="13" type="ORF">AVEN_152267_2</name>
</gene>
<name>A0A4Y2H8N8_ARAVE</name>
<dbReference type="EMBL" id="BGPR01001753">
    <property type="protein sequence ID" value="GBM61128.1"/>
    <property type="molecule type" value="Genomic_DNA"/>
</dbReference>
<evidence type="ECO:0000256" key="10">
    <source>
        <dbReference type="SAM" id="MobiDB-lite"/>
    </source>
</evidence>
<feature type="transmembrane region" description="Helical" evidence="11">
    <location>
        <begin position="3184"/>
        <end position="3206"/>
    </location>
</feature>
<comment type="caution">
    <text evidence="13">The sequence shown here is derived from an EMBL/GenBank/DDBJ whole genome shotgun (WGS) entry which is preliminary data.</text>
</comment>
<dbReference type="GO" id="GO:0016020">
    <property type="term" value="C:membrane"/>
    <property type="evidence" value="ECO:0007669"/>
    <property type="project" value="UniProtKB-SubCell"/>
</dbReference>
<feature type="transmembrane region" description="Helical" evidence="11">
    <location>
        <begin position="21"/>
        <end position="42"/>
    </location>
</feature>
<dbReference type="PROSITE" id="PS50893">
    <property type="entry name" value="ABC_TRANSPORTER_2"/>
    <property type="match status" value="2"/>
</dbReference>
<dbReference type="SUPFAM" id="SSF52540">
    <property type="entry name" value="P-loop containing nucleoside triphosphate hydrolases"/>
    <property type="match status" value="2"/>
</dbReference>
<keyword evidence="7 13" id="KW-0067">ATP-binding</keyword>
<comment type="similarity">
    <text evidence="2">Belongs to the ABC transporter superfamily. ABCA family.</text>
</comment>
<dbReference type="GO" id="GO:0140359">
    <property type="term" value="F:ABC-type transporter activity"/>
    <property type="evidence" value="ECO:0007669"/>
    <property type="project" value="InterPro"/>
</dbReference>
<feature type="transmembrane region" description="Helical" evidence="11">
    <location>
        <begin position="3293"/>
        <end position="3315"/>
    </location>
</feature>
<accession>A0A4Y2H8N8</accession>
<dbReference type="InterPro" id="IPR026082">
    <property type="entry name" value="ABCA"/>
</dbReference>
<dbReference type="InterPro" id="IPR003439">
    <property type="entry name" value="ABC_transporter-like_ATP-bd"/>
</dbReference>
<dbReference type="FunFam" id="3.40.50.300:FF:000933">
    <property type="entry name" value="ABC transporter A family member 7"/>
    <property type="match status" value="1"/>
</dbReference>
<feature type="transmembrane region" description="Helical" evidence="11">
    <location>
        <begin position="2350"/>
        <end position="2369"/>
    </location>
</feature>
<evidence type="ECO:0000256" key="3">
    <source>
        <dbReference type="ARBA" id="ARBA00022448"/>
    </source>
</evidence>
<keyword evidence="8 11" id="KW-1133">Transmembrane helix</keyword>
<dbReference type="InterPro" id="IPR027417">
    <property type="entry name" value="P-loop_NTPase"/>
</dbReference>
<dbReference type="OrthoDB" id="6420277at2759"/>
<evidence type="ECO:0000313" key="14">
    <source>
        <dbReference type="Proteomes" id="UP000499080"/>
    </source>
</evidence>
<dbReference type="InterPro" id="IPR013525">
    <property type="entry name" value="ABC2_TM"/>
</dbReference>
<evidence type="ECO:0000259" key="12">
    <source>
        <dbReference type="PROSITE" id="PS50893"/>
    </source>
</evidence>
<sequence>MEVVHQVRLLLRRNVALRLRQPVILALELLWPVVIFLVVMAARNAIPPVAQPTCYYKAWALPSAGVVPFVQSMICNIDDCQNETEYEDIPSYNGSSVRELVENTMPLIMDHSITELVTSLPKGMRLMRVAVDALSGPDLSVLLDEGFPVTDLLKNTNQTRELLSSINMTDDEIELILESSIQLPQILEITSQSNFCDIVPELVEDTSNIFDKIRLHLCTMDEISRKDFFRQLKSQLDVKNIVQTMGLAMSELGRLDIGEILGNIGVLLANLQSSNIFHEDVFKMVAMVLDEVRFEQIDTKVIRHLIEDLEPLYRESEWAMLIQVLKDVKIPSMKGNSTIPRRIDAEENKTPSVSENESAVASENSASKERFNLQRNVANTFETLLSLADIGMDVLKFLPRNASIQAQNVLKYFTFFVDVADGIVPEIEKSLKRDDSMKFLDTFSDILGAAFLNIAEETKSKDQNINFCNAKEFQILLNSSDWNDIPALQRYACKISRFSERLPGPSDEMNVEKWRSSVNKMRNLINFDKYSEIHHNIAKWQNEMNGNTTTGFTTFKKSAMNEATIDDVISTIECTIQGLQGTNTPQAGEAKHIAGNYLSTIPHEISNKISNNKRKIFLNGISQAKEIINYARTNHMIFGQMNLTNFGMILTELDKVVNGVGAENFGHLLTVTSKEFLRFIPAVAFMVTDFSTNATARKGLPSLTSAFIQDLESFIWKSISPKMVEEFAKKPWSDNFCVDADVLEATQLHWKWLLCTDSSASFKIPLPSKSVTHKDLLSSSDLEFKPVNSFDAQVFSQILLRVSSGMSFTVKVISQFLHPVKGCDDTCGSEDVMLKKMCFLARLQNAKSVIEMPKKESDRHEENIKEEDNLLQQFQTLLPIDEHIIEGYASFMDVVRASAANNFTSWRDIVRLIVSGLRFLDSFDGKDHKLRPSLHVINSLVSLVKNRVSDAAQSSSEAIVEIQNVFPDSPLTQEVVKSFLPILPEVTSTLFWTALVPGKVLKLIDKSDKNISIIISTICNSSLTDYFYNPGLTSDEFERLDRVLCSHKYYDVFEEIFEDPDIQEIVFEAKSTDEVSWEDMHDNILEIVSLLQDLAERKKADISSFPPLARWQKMAMGIHSQVMNPAVMLYVLNSKFFYRFCSDNQSQNMSLHLKNFFTTDQEKSLYQGLCSMSTASFSAKLVEGVNDTFKNSETGNKGKNPDVASLSQKIIGVLFSMPEIKDIGKLFLGMDLYEDIDGGGSSEDHILQNGANRYKIMNATKRTFDMVDSVTRGGLSATILGSSIPEILQDFSTLILPSVDGDSSIEQFFLNANKSNQLFRIFFNNNPEERRIETYVETMAEYFSKKDNSIKLKSLCNKFKNRLSTEYAHDFGDMACSQLPSKWTLKNFNKHQRNYTSLWTEIDMFLTEGAKNATQELYFRKRKAGFLNSVDKILISSIQVTDWSSFQMPSFYFSMMRAFVTNLENIHHSSLQETSCLTRSGQEAIQESVHKLLHSVSGAEFLSCGLLNKNISSFYSWVSESADLKQAFEKVARGSENGEECEHSWKWLLPLIDDLEALYKRLSQNMSEKELQQANNCLRNFKQSLLISSLQMHANVIKQAAKFLSTINTPAGHWKGIKEQIFQRISQHLPAFIKLSEIIPESSSIIPPSFEMEDTEIEEILREASINFNWHLRQGLSHTTLRKKICDDRDDPSVSTVFLRPPQMNLMTRAKFYSYICSPNVTQHLMQQLNQSYIKDKVREIQEKEFFSGQWLQALMGSSDILIDVGTHLVSSMTEIQVHNLFDIFHLFTRPHVIQNVYESLGKLILVLEPVFPGSSLIETLQQILDGLQAFKSLTQLTNFNFSYKVKDVFGDAAVDVLMNELHVDPEEVSSFLESEVSLNQFGSLGVEGVLKEAKVDAAEAEKTLEILSNAPNVISRLTNHLETVTTVMHPDVKKLFQNLDQGVQWLTTPEALSTGGQILCGKPLTSLSRKFMLLSPEDAENKIEERELFRLPTDFCRHGYKEIMKMRGGAILWGFLKPLFRGKILYAPKDYGPALTIISKVNETFNILEEQVHFVKAAAEGSTGLHYLQRKNETLQSLQKLLSSKAVSKFLGSPSWGAALSWLEAPSSSSLSLLHLVELVGNVTECISLDRFLGFDTEEELEAAAATLHDRREFIAAIVFMKEKHIDKRWTDGKQEKRLPKNVLYKIRMDIDNVPTTEYIKYRWWRPYPYDDFFEDLRYFRGFLQLQDTVDSAIIDLQTQRPGSSSEVKKYLQQFPYPCHQRDKFGTLLKGSMPAVMTISWVFIVAFLVRERVLDRELELDETLGVMGLRKSSGWLAWFVTGLCVLLVSVIGIVAVLKWGGITPNSDPVVLFLFVADFAVLLIAYCQLMSTFFSRASTAALLSVLLYVLSFFPFLLFVTWELDFLYWQKLLSCVLVSTSFCFGCLYLNRYEDQGQGVHWSNLWQSPVAEDRMNFGTTLVAMTLCSLLYFFLSWYIARITTGLKGRKPLAWYVLLKPPAIGDKKIENGFPDHNTKPRSIVEGIKDQTDAKRTTGISLSNVHALYSKKGSKEWRALSGLNLDLYEDQITALLGHNGAGKTTTIKILTGRKLPTAGKVSLYGYSIPEELAEARKLIGYAPQNNTLYDKLTVKEHLNLFARLKGILDTNIVKKEVDEMLDRLNLIEKQDECTETLSGGQRRRLCVGIAFVGGSKVVILDEPTSSVDPVARRKIWDLILSYKKGRTILFTTHHLDEADILSDRVAILHKGRMLCCGSPLELKGRFGSGYRLSILPAAEKSEHEERDSGRASSIAEYEEHVNVDCDGVMECIQTYVPDATLLENDGSHLVVSLPADPLTSKPLSEFFAHLEKCLHLWGFQSCSISSATLEEVFLTLCRLEDAKAAHNSDKFADISPFRLKKTTETTFIQKNDDCCKNCDNSMAIEMKEKDCPTTRRGFRFSAHLRCNQLNSLIKKRFWHTKRNWKALTSSIVMPCVFIALAMGLAVGRPQKAPDPSIELTPALYTSKDHKAISFFAWNETETNLGNTLLRILKANSSQNEICRQGDINCGHFYGNSRLTNAPSGRCLCEKECPATIRELTPSLQAPDQLLYNMSDISIPRYLLDSYLQFNEKRYGGWTLQKTESNDVAAKVWFENSGYHSAPSYLNSLNNAILKQKTHNTFAIRTWSHPLRLSVEQLGRETLLQRLGEVGIAFVFLIGLSLVPCTFSVYIVEERESEQKRLQMVTGALSPLLYWGAAFLWDLTIVLATSLVSAAIVGAFALPAFYQRENFRAVYTLIFLYGWATTPLTYLLSRFFREGSLAFMVIFTSHLFVGLVIMMSLVSLRMISVSKDVATILSTLQRFSLAFPQYSLVGGLTDLNENQIKTEIFEQFGQDVYVSPFSWTSLGPNFVALFVQGIVFFLLTVLLEILPLKHWSQRLLLSRKHMNQQQIDKNEDDPSKSLLQIQNISQVYNTKAGHRFAVDNLTLYIPQGECFGLVGANGAGKTTLFRLLIGEIQPTAGKIIFPGLQCDKKKKHQFLGYCPQKDALDGLLTPRQHLEIYGGLRGIHSSEVPKIIERSLKSLELDTHADRPVHKLSGGTKRKLCTAIATLGDPELVLLDEPTSGMDPATRRLVWKTISRATEAGRSVVLTSHSIEDCDVLCTRLGIMVNGKIACLDSPIKLKARFGTGYTLSFRVPENKEDWTSLLNFIHKENPSAHLQVHSGRRIEIALPDENITLSSLFCQLEDCAKLFGIEDLAIDPTTLDQVFVNFVRQQCDAIQERSMQPESEVTVPTKDTYLEMFCTTKL</sequence>
<feature type="transmembrane region" description="Helical" evidence="11">
    <location>
        <begin position="2316"/>
        <end position="2338"/>
    </location>
</feature>
<dbReference type="GO" id="GO:0005524">
    <property type="term" value="F:ATP binding"/>
    <property type="evidence" value="ECO:0007669"/>
    <property type="project" value="UniProtKB-KW"/>
</dbReference>
<evidence type="ECO:0000256" key="2">
    <source>
        <dbReference type="ARBA" id="ARBA00008869"/>
    </source>
</evidence>
<dbReference type="GO" id="GO:0016887">
    <property type="term" value="F:ATP hydrolysis activity"/>
    <property type="evidence" value="ECO:0007669"/>
    <property type="project" value="InterPro"/>
</dbReference>
<feature type="transmembrane region" description="Helical" evidence="11">
    <location>
        <begin position="2407"/>
        <end position="2428"/>
    </location>
</feature>
<evidence type="ECO:0000256" key="5">
    <source>
        <dbReference type="ARBA" id="ARBA00022737"/>
    </source>
</evidence>
<evidence type="ECO:0000256" key="6">
    <source>
        <dbReference type="ARBA" id="ARBA00022741"/>
    </source>
</evidence>
<evidence type="ECO:0000256" key="4">
    <source>
        <dbReference type="ARBA" id="ARBA00022692"/>
    </source>
</evidence>
<dbReference type="Proteomes" id="UP000499080">
    <property type="component" value="Unassembled WGS sequence"/>
</dbReference>
<keyword evidence="3" id="KW-0813">Transport</keyword>
<proteinExistence type="inferred from homology"/>
<evidence type="ECO:0000313" key="13">
    <source>
        <dbReference type="EMBL" id="GBM61128.1"/>
    </source>
</evidence>
<evidence type="ECO:0000256" key="9">
    <source>
        <dbReference type="ARBA" id="ARBA00023136"/>
    </source>
</evidence>
<evidence type="ECO:0000256" key="11">
    <source>
        <dbReference type="SAM" id="Phobius"/>
    </source>
</evidence>
<feature type="transmembrane region" description="Helical" evidence="11">
    <location>
        <begin position="3384"/>
        <end position="3404"/>
    </location>
</feature>
<dbReference type="Gene3D" id="3.40.50.300">
    <property type="entry name" value="P-loop containing nucleotide triphosphate hydrolases"/>
    <property type="match status" value="2"/>
</dbReference>
<dbReference type="SMART" id="SM00382">
    <property type="entry name" value="AAA"/>
    <property type="match status" value="2"/>
</dbReference>
<feature type="transmembrane region" description="Helical" evidence="11">
    <location>
        <begin position="2455"/>
        <end position="2477"/>
    </location>
</feature>